<sequence length="63" mass="7509">MQCWLICKQNSHWYAPSNPVRTLPGHIPLWNCTAGAHKNRMVPLWLRCFSFLFTLQDTFMLRM</sequence>
<dbReference type="Proteomes" id="UP000269945">
    <property type="component" value="Unassembled WGS sequence"/>
</dbReference>
<proteinExistence type="predicted"/>
<reference evidence="1 2" key="1">
    <citation type="submission" date="2018-10" db="EMBL/GenBank/DDBJ databases">
        <authorList>
            <person name="Ekblom R."/>
            <person name="Jareborg N."/>
        </authorList>
    </citation>
    <scope>NUCLEOTIDE SEQUENCE [LARGE SCALE GENOMIC DNA]</scope>
    <source>
        <tissue evidence="1">Muscle</tissue>
    </source>
</reference>
<feature type="non-terminal residue" evidence="1">
    <location>
        <position position="63"/>
    </location>
</feature>
<evidence type="ECO:0000313" key="1">
    <source>
        <dbReference type="EMBL" id="VCW99320.1"/>
    </source>
</evidence>
<evidence type="ECO:0000313" key="2">
    <source>
        <dbReference type="Proteomes" id="UP000269945"/>
    </source>
</evidence>
<protein>
    <submittedName>
        <fullName evidence="1">Uncharacterized protein</fullName>
    </submittedName>
</protein>
<comment type="caution">
    <text evidence="1">The sequence shown here is derived from an EMBL/GenBank/DDBJ whole genome shotgun (WGS) entry which is preliminary data.</text>
</comment>
<dbReference type="EMBL" id="CYRY02028210">
    <property type="protein sequence ID" value="VCW99320.1"/>
    <property type="molecule type" value="Genomic_DNA"/>
</dbReference>
<organism evidence="1 2">
    <name type="scientific">Gulo gulo</name>
    <name type="common">Wolverine</name>
    <name type="synonym">Gluton</name>
    <dbReference type="NCBI Taxonomy" id="48420"/>
    <lineage>
        <taxon>Eukaryota</taxon>
        <taxon>Metazoa</taxon>
        <taxon>Chordata</taxon>
        <taxon>Craniata</taxon>
        <taxon>Vertebrata</taxon>
        <taxon>Euteleostomi</taxon>
        <taxon>Mammalia</taxon>
        <taxon>Eutheria</taxon>
        <taxon>Laurasiatheria</taxon>
        <taxon>Carnivora</taxon>
        <taxon>Caniformia</taxon>
        <taxon>Musteloidea</taxon>
        <taxon>Mustelidae</taxon>
        <taxon>Guloninae</taxon>
        <taxon>Gulo</taxon>
    </lineage>
</organism>
<accession>A0A9X9LY21</accession>
<name>A0A9X9LY21_GULGU</name>
<keyword evidence="2" id="KW-1185">Reference proteome</keyword>
<dbReference type="AlphaFoldDB" id="A0A9X9LY21"/>
<gene>
    <name evidence="1" type="ORF">BN2614_LOCUS1</name>
</gene>